<evidence type="ECO:0000256" key="8">
    <source>
        <dbReference type="ARBA" id="ARBA00022989"/>
    </source>
</evidence>
<feature type="transmembrane region" description="Helical" evidence="10">
    <location>
        <begin position="41"/>
        <end position="64"/>
    </location>
</feature>
<evidence type="ECO:0000256" key="6">
    <source>
        <dbReference type="ARBA" id="ARBA00022801"/>
    </source>
</evidence>
<keyword evidence="5" id="KW-0547">Nucleotide-binding</keyword>
<comment type="subcellular location">
    <subcellularLocation>
        <location evidence="1">Cell membrane</location>
        <topology evidence="1">Single-pass membrane protein</topology>
    </subcellularLocation>
</comment>
<evidence type="ECO:0000313" key="12">
    <source>
        <dbReference type="Proteomes" id="UP001317870"/>
    </source>
</evidence>
<dbReference type="Gene3D" id="2.40.50.910">
    <property type="entry name" value="Type VII secretion system EccB, repeat 3 domain"/>
    <property type="match status" value="1"/>
</dbReference>
<evidence type="ECO:0000256" key="7">
    <source>
        <dbReference type="ARBA" id="ARBA00022840"/>
    </source>
</evidence>
<evidence type="ECO:0000256" key="9">
    <source>
        <dbReference type="ARBA" id="ARBA00023136"/>
    </source>
</evidence>
<keyword evidence="7" id="KW-0067">ATP-binding</keyword>
<evidence type="ECO:0000256" key="10">
    <source>
        <dbReference type="SAM" id="Phobius"/>
    </source>
</evidence>
<dbReference type="EMBL" id="AP026978">
    <property type="protein sequence ID" value="BDT99268.1"/>
    <property type="molecule type" value="Genomic_DNA"/>
</dbReference>
<keyword evidence="4 10" id="KW-0812">Transmembrane</keyword>
<keyword evidence="9 10" id="KW-0472">Membrane</keyword>
<evidence type="ECO:0000256" key="1">
    <source>
        <dbReference type="ARBA" id="ARBA00004162"/>
    </source>
</evidence>
<dbReference type="Proteomes" id="UP001317870">
    <property type="component" value="Chromosome"/>
</dbReference>
<keyword evidence="12" id="KW-1185">Reference proteome</keyword>
<dbReference type="NCBIfam" id="TIGR03919">
    <property type="entry name" value="T7SS_EccB"/>
    <property type="match status" value="1"/>
</dbReference>
<gene>
    <name evidence="11" type="ORF">IFM12276_22970</name>
</gene>
<comment type="similarity">
    <text evidence="2">Belongs to the EccB family.</text>
</comment>
<evidence type="ECO:0000313" key="11">
    <source>
        <dbReference type="EMBL" id="BDT99268.1"/>
    </source>
</evidence>
<keyword evidence="8 10" id="KW-1133">Transmembrane helix</keyword>
<keyword evidence="6" id="KW-0378">Hydrolase</keyword>
<sequence>MPAQLTTRAQVNGYRFLLQRFEHALVRRDVRMLHDPMRIQFRSLMTGLVLAVLVTVGCAVLAFLRPQGQVGDAKILMGADSGALYVMVDKTLHPALNLASARLITGSSESPTSVKDSKLASLPRGPLLGIPGAPASLPAPAVRDRSEWTLCEDATDGSRSTVLDGAPHLGSQIRASAPGEALLASRDGATYLVFDGKHARIDMNSDAVVATLQIRGLRPRPIGAGLLNATVAVPELVVPEIPDAGAPSTVHGGNLVVGSVIRVQGVNGTQPYVVLAGGVQKISEFTAEVLRASNSQGLTVIPLLSPDAIAGLPVLDALPVGQFPAAAPTIMSTDTDPVACVAWARGTGDQVATLRLLAGRQLPLVAGRTPVSLVAGDAAHAVYVPASTGEFVQATGIELDSTRRDSLFYVTDTGVRFGIPDLASATVLGHTEPKLVPWQIISQLPAGPMLDRQSALIARDIVRPAGPVR</sequence>
<protein>
    <recommendedName>
        <fullName evidence="13">Type VII secretion protein EccB</fullName>
    </recommendedName>
</protein>
<evidence type="ECO:0000256" key="2">
    <source>
        <dbReference type="ARBA" id="ARBA00008149"/>
    </source>
</evidence>
<evidence type="ECO:0008006" key="13">
    <source>
        <dbReference type="Google" id="ProtNLM"/>
    </source>
</evidence>
<dbReference type="InterPro" id="IPR044857">
    <property type="entry name" value="T7SS_EccB_R1"/>
</dbReference>
<dbReference type="InterPro" id="IPR042485">
    <property type="entry name" value="T7SS_EccB_R3"/>
</dbReference>
<organism evidence="11 12">
    <name type="scientific">Nocardia sputorum</name>
    <dbReference type="NCBI Taxonomy" id="2984338"/>
    <lineage>
        <taxon>Bacteria</taxon>
        <taxon>Bacillati</taxon>
        <taxon>Actinomycetota</taxon>
        <taxon>Actinomycetes</taxon>
        <taxon>Mycobacteriales</taxon>
        <taxon>Nocardiaceae</taxon>
        <taxon>Nocardia</taxon>
    </lineage>
</organism>
<keyword evidence="3" id="KW-1003">Cell membrane</keyword>
<dbReference type="Gene3D" id="3.30.2390.20">
    <property type="entry name" value="Type VII secretion system EccB, repeat 1 domain"/>
    <property type="match status" value="1"/>
</dbReference>
<name>A0ABN6U205_9NOCA</name>
<proteinExistence type="inferred from homology"/>
<evidence type="ECO:0000256" key="4">
    <source>
        <dbReference type="ARBA" id="ARBA00022692"/>
    </source>
</evidence>
<dbReference type="PANTHER" id="PTHR40765">
    <property type="entry name" value="ESX-2 SECRETION SYSTEM ATPASE ECCB2"/>
    <property type="match status" value="1"/>
</dbReference>
<reference evidence="11 12" key="1">
    <citation type="submission" date="2022-11" db="EMBL/GenBank/DDBJ databases">
        <title>Genome Sequencing of Nocardia sp. ON39_IFM12276 and assembly.</title>
        <authorList>
            <person name="Shimojima M."/>
            <person name="Toyokawa M."/>
            <person name="Uesaka K."/>
        </authorList>
    </citation>
    <scope>NUCLEOTIDE SEQUENCE [LARGE SCALE GENOMIC DNA]</scope>
    <source>
        <strain evidence="11 12">IFM 12276</strain>
    </source>
</reference>
<dbReference type="PANTHER" id="PTHR40765:SF2">
    <property type="entry name" value="ESX-2 SECRETION SYSTEM ATPASE ECCB2"/>
    <property type="match status" value="1"/>
</dbReference>
<dbReference type="RefSeq" id="WP_281879398.1">
    <property type="nucleotide sequence ID" value="NZ_AP026978.1"/>
</dbReference>
<evidence type="ECO:0000256" key="5">
    <source>
        <dbReference type="ARBA" id="ARBA00022741"/>
    </source>
</evidence>
<dbReference type="InterPro" id="IPR007795">
    <property type="entry name" value="T7SS_EccB"/>
</dbReference>
<accession>A0ABN6U205</accession>
<evidence type="ECO:0000256" key="3">
    <source>
        <dbReference type="ARBA" id="ARBA00022475"/>
    </source>
</evidence>
<dbReference type="Pfam" id="PF05108">
    <property type="entry name" value="T7SS_ESX1_EccB"/>
    <property type="match status" value="1"/>
</dbReference>